<dbReference type="PATRIC" id="fig|28087.4.peg.2613"/>
<protein>
    <submittedName>
        <fullName evidence="1">Substrate of the Dot/Icm secretion system</fullName>
    </submittedName>
</protein>
<reference evidence="1 2" key="1">
    <citation type="submission" date="2015-11" db="EMBL/GenBank/DDBJ databases">
        <title>Genomic analysis of 38 Legionella species identifies large and diverse effector repertoires.</title>
        <authorList>
            <person name="Burstein D."/>
            <person name="Amaro F."/>
            <person name="Zusman T."/>
            <person name="Lifshitz Z."/>
            <person name="Cohen O."/>
            <person name="Gilbert J.A."/>
            <person name="Pupko T."/>
            <person name="Shuman H.A."/>
            <person name="Segal G."/>
        </authorList>
    </citation>
    <scope>NUCLEOTIDE SEQUENCE [LARGE SCALE GENOMIC DNA]</scope>
    <source>
        <strain evidence="1 2">Mt.St.Helens-4</strain>
    </source>
</reference>
<evidence type="ECO:0000313" key="2">
    <source>
        <dbReference type="Proteomes" id="UP000054621"/>
    </source>
</evidence>
<dbReference type="RefSeq" id="WP_027270497.1">
    <property type="nucleotide sequence ID" value="NZ_CAAAJE010000008.1"/>
</dbReference>
<proteinExistence type="predicted"/>
<accession>A0A0W0YDX6</accession>
<dbReference type="AlphaFoldDB" id="A0A0W0YDX6"/>
<dbReference type="EMBL" id="LNYV01000036">
    <property type="protein sequence ID" value="KTD54836.1"/>
    <property type="molecule type" value="Genomic_DNA"/>
</dbReference>
<dbReference type="eggNOG" id="ENOG5031DWM">
    <property type="taxonomic scope" value="Bacteria"/>
</dbReference>
<sequence>MSYTKIESSLLLALDYPKLDESDFILLSTKFLEKKLGNNDNYPAFSKQIQKYYLEQEYKKAIENILRLCQENETVLGTNLVQRLITKSSQITSNPKDNESRRFYEVLYAEHLESILRKDFDCSIFDELNEAYNEVRPEYTVNDLTKINTFEEARKLILAFVMLNDNVELGLKDQSAIYQKKDRSREELGQVLTANPGIMKPNSPNFADNTVPIKKIDKIAIDEKKAGGYSKTNPQVPFVASLSGTTYSLVVVLQKYMDKHKTDPNLEKKINNIVMLWTSAYIKDGYHSYKEVIDIFKDAYIQSIFTQANIKLDYAIIDDTDHEFHKAQEYTQGIATKSMMHQELVQKVQEQSMREEKQRQTLHFCGVLINQLNQDPKSKEKYPEQLKSLNVLYKNWNTGTIKNQEFKNECVQLCTEIQIKEQTTPFSLTDVLVKIKNFISRLFTSGFSKEVFEEPLSAAMDITTKLKDAVGQIPASPSPKKVVPLMKKSGAQLIHSEVKHFSSPIKEIQKQANDLTSVLTQDSIVKIEKSNDKSYMN</sequence>
<evidence type="ECO:0000313" key="1">
    <source>
        <dbReference type="EMBL" id="KTD54836.1"/>
    </source>
</evidence>
<dbReference type="Proteomes" id="UP000054621">
    <property type="component" value="Unassembled WGS sequence"/>
</dbReference>
<comment type="caution">
    <text evidence="1">The sequence shown here is derived from an EMBL/GenBank/DDBJ whole genome shotgun (WGS) entry which is preliminary data.</text>
</comment>
<organism evidence="1 2">
    <name type="scientific">Legionella sainthelensi</name>
    <dbReference type="NCBI Taxonomy" id="28087"/>
    <lineage>
        <taxon>Bacteria</taxon>
        <taxon>Pseudomonadati</taxon>
        <taxon>Pseudomonadota</taxon>
        <taxon>Gammaproteobacteria</taxon>
        <taxon>Legionellales</taxon>
        <taxon>Legionellaceae</taxon>
        <taxon>Legionella</taxon>
    </lineage>
</organism>
<gene>
    <name evidence="1" type="ORF">Lsai_2428</name>
</gene>
<dbReference type="OrthoDB" id="5647982at2"/>
<dbReference type="STRING" id="28087.Lsai_2428"/>
<name>A0A0W0YDX6_9GAMM</name>